<evidence type="ECO:0000313" key="3">
    <source>
        <dbReference type="Proteomes" id="UP000002707"/>
    </source>
</evidence>
<keyword evidence="1" id="KW-0812">Transmembrane</keyword>
<gene>
    <name evidence="2" type="ordered locus">LCA_1713</name>
</gene>
<sequence length="35" mass="3744">MEIGAWADWVNVVATAILALIAGVWSFKKGSQVVL</sequence>
<dbReference type="Proteomes" id="UP000002707">
    <property type="component" value="Chromosome"/>
</dbReference>
<dbReference type="EMBL" id="CR936503">
    <property type="protein sequence ID" value="CAI56020.1"/>
    <property type="molecule type" value="Genomic_DNA"/>
</dbReference>
<protein>
    <submittedName>
        <fullName evidence="2">Hypothtical small peptide</fullName>
    </submittedName>
</protein>
<accession>Q38UW4</accession>
<feature type="transmembrane region" description="Helical" evidence="1">
    <location>
        <begin position="6"/>
        <end position="27"/>
    </location>
</feature>
<reference evidence="3" key="1">
    <citation type="journal article" date="2005" name="Nat. Biotechnol.">
        <title>The complete genome sequence of the meat-borne lactic acid bacterium Lactobacillus sakei 23K.</title>
        <authorList>
            <person name="Chaillou S."/>
            <person name="Champomier-Verges M.-C."/>
            <person name="Cornet M."/>
            <person name="Crutz-Le Coq A.-M."/>
            <person name="Dudez A.-M."/>
            <person name="Martin V."/>
            <person name="Beaufils S."/>
            <person name="Darbon-Rongere E."/>
            <person name="Bossy R."/>
            <person name="Loux V."/>
            <person name="Zagorec M."/>
        </authorList>
    </citation>
    <scope>NUCLEOTIDE SEQUENCE [LARGE SCALE GENOMIC DNA]</scope>
    <source>
        <strain evidence="3">23K</strain>
    </source>
</reference>
<proteinExistence type="predicted"/>
<keyword evidence="3" id="KW-1185">Reference proteome</keyword>
<keyword evidence="1" id="KW-1133">Transmembrane helix</keyword>
<name>Q38UW4_LATSS</name>
<organism evidence="2 3">
    <name type="scientific">Latilactobacillus sakei subsp. sakei (strain 23K)</name>
    <name type="common">Lactobacillus sakei subsp. sakei</name>
    <dbReference type="NCBI Taxonomy" id="314315"/>
    <lineage>
        <taxon>Bacteria</taxon>
        <taxon>Bacillati</taxon>
        <taxon>Bacillota</taxon>
        <taxon>Bacilli</taxon>
        <taxon>Lactobacillales</taxon>
        <taxon>Lactobacillaceae</taxon>
        <taxon>Latilactobacillus</taxon>
    </lineage>
</organism>
<evidence type="ECO:0000256" key="1">
    <source>
        <dbReference type="SAM" id="Phobius"/>
    </source>
</evidence>
<dbReference type="HOGENOM" id="CLU_3365633_0_0_9"/>
<keyword evidence="1" id="KW-0472">Membrane</keyword>
<dbReference type="KEGG" id="lsa:LCA_1713"/>
<evidence type="ECO:0000313" key="2">
    <source>
        <dbReference type="EMBL" id="CAI56020.1"/>
    </source>
</evidence>
<dbReference type="AlphaFoldDB" id="Q38UW4"/>
<dbReference type="STRING" id="314315.LCA_1713"/>